<gene>
    <name evidence="1" type="ORF">CAEBREN_11854</name>
</gene>
<dbReference type="OrthoDB" id="5868682at2759"/>
<dbReference type="HOGENOM" id="CLU_076183_0_0_1"/>
<evidence type="ECO:0000313" key="1">
    <source>
        <dbReference type="EMBL" id="EGT41610.1"/>
    </source>
</evidence>
<sequence length="249" mass="30205">MLRKSSRHRLAENIMAHLKTWGVLVKTLHIPEENLKYFVDSMDFYPFLPYSLNKKKRWDKDFLEEIAEIQNFYEDEVVLFLERTRTGPYDWMRHLDVVLSEQFRIRAVHRLMDSENDPSEIPRKIYEKQKINSIYGQDFRNFNAAKATENRGIVAYNFLGSPRNHMAIFKKKCISQKDNDWPYTTGWLRIRRRKSLKKDLIFFHRNSEDDEFESNETEEVTEKNDRDCRSKCYNLEDHIVERRVRRKRG</sequence>
<name>G0P042_CAEBE</name>
<evidence type="ECO:0000313" key="2">
    <source>
        <dbReference type="Proteomes" id="UP000008068"/>
    </source>
</evidence>
<reference evidence="2" key="1">
    <citation type="submission" date="2011-07" db="EMBL/GenBank/DDBJ databases">
        <authorList>
            <consortium name="Caenorhabditis brenneri Sequencing and Analysis Consortium"/>
            <person name="Wilson R.K."/>
        </authorList>
    </citation>
    <scope>NUCLEOTIDE SEQUENCE [LARGE SCALE GENOMIC DNA]</scope>
    <source>
        <strain evidence="2">PB2801</strain>
    </source>
</reference>
<dbReference type="AlphaFoldDB" id="G0P042"/>
<keyword evidence="2" id="KW-1185">Reference proteome</keyword>
<dbReference type="OMA" id="FRIRAVH"/>
<dbReference type="InParanoid" id="G0P042"/>
<accession>G0P042</accession>
<dbReference type="EMBL" id="GL379996">
    <property type="protein sequence ID" value="EGT41610.1"/>
    <property type="molecule type" value="Genomic_DNA"/>
</dbReference>
<dbReference type="FunCoup" id="G0P042">
    <property type="interactions" value="411"/>
</dbReference>
<dbReference type="Proteomes" id="UP000008068">
    <property type="component" value="Unassembled WGS sequence"/>
</dbReference>
<protein>
    <submittedName>
        <fullName evidence="1">Uncharacterized protein</fullName>
    </submittedName>
</protein>
<dbReference type="eggNOG" id="ENOG502TDI5">
    <property type="taxonomic scope" value="Eukaryota"/>
</dbReference>
<organism evidence="2">
    <name type="scientific">Caenorhabditis brenneri</name>
    <name type="common">Nematode worm</name>
    <dbReference type="NCBI Taxonomy" id="135651"/>
    <lineage>
        <taxon>Eukaryota</taxon>
        <taxon>Metazoa</taxon>
        <taxon>Ecdysozoa</taxon>
        <taxon>Nematoda</taxon>
        <taxon>Chromadorea</taxon>
        <taxon>Rhabditida</taxon>
        <taxon>Rhabditina</taxon>
        <taxon>Rhabditomorpha</taxon>
        <taxon>Rhabditoidea</taxon>
        <taxon>Rhabditidae</taxon>
        <taxon>Peloderinae</taxon>
        <taxon>Caenorhabditis</taxon>
    </lineage>
</organism>
<proteinExistence type="predicted"/>